<gene>
    <name evidence="1" type="ORF">PAHAL_8G184800</name>
</gene>
<protein>
    <submittedName>
        <fullName evidence="1">Uncharacterized protein</fullName>
    </submittedName>
</protein>
<dbReference type="Proteomes" id="UP000243499">
    <property type="component" value="Chromosome 8"/>
</dbReference>
<name>A0A2T8I9C8_9POAL</name>
<reference evidence="1" key="1">
    <citation type="submission" date="2018-04" db="EMBL/GenBank/DDBJ databases">
        <title>WGS assembly of Panicum hallii.</title>
        <authorList>
            <person name="Lovell J."/>
            <person name="Jenkins J."/>
            <person name="Lowry D."/>
            <person name="Mamidi S."/>
            <person name="Sreedasyam A."/>
            <person name="Weng X."/>
            <person name="Barry K."/>
            <person name="Bonette J."/>
            <person name="Campitelli B."/>
            <person name="Daum C."/>
            <person name="Gordon S."/>
            <person name="Gould B."/>
            <person name="Lipzen A."/>
            <person name="Macqueen A."/>
            <person name="Palacio-Mejia J."/>
            <person name="Plott C."/>
            <person name="Shakirov E."/>
            <person name="Shu S."/>
            <person name="Yoshinaga Y."/>
            <person name="Zane M."/>
            <person name="Rokhsar D."/>
            <person name="Grimwood J."/>
            <person name="Schmutz J."/>
            <person name="Juenger T."/>
        </authorList>
    </citation>
    <scope>NUCLEOTIDE SEQUENCE [LARGE SCALE GENOMIC DNA]</scope>
    <source>
        <strain evidence="1">FIL2</strain>
    </source>
</reference>
<organism evidence="1">
    <name type="scientific">Panicum hallii</name>
    <dbReference type="NCBI Taxonomy" id="206008"/>
    <lineage>
        <taxon>Eukaryota</taxon>
        <taxon>Viridiplantae</taxon>
        <taxon>Streptophyta</taxon>
        <taxon>Embryophyta</taxon>
        <taxon>Tracheophyta</taxon>
        <taxon>Spermatophyta</taxon>
        <taxon>Magnoliopsida</taxon>
        <taxon>Liliopsida</taxon>
        <taxon>Poales</taxon>
        <taxon>Poaceae</taxon>
        <taxon>PACMAD clade</taxon>
        <taxon>Panicoideae</taxon>
        <taxon>Panicodae</taxon>
        <taxon>Paniceae</taxon>
        <taxon>Panicinae</taxon>
        <taxon>Panicum</taxon>
        <taxon>Panicum sect. Panicum</taxon>
    </lineage>
</organism>
<proteinExistence type="predicted"/>
<dbReference type="EMBL" id="CM008053">
    <property type="protein sequence ID" value="PVH34274.1"/>
    <property type="molecule type" value="Genomic_DNA"/>
</dbReference>
<dbReference type="Gramene" id="PVH34274">
    <property type="protein sequence ID" value="PVH34274"/>
    <property type="gene ID" value="PAHAL_8G184800"/>
</dbReference>
<dbReference type="AlphaFoldDB" id="A0A2T8I9C8"/>
<accession>A0A2T8I9C8</accession>
<sequence>MMRRYHLVAKMNRIRRIPRPQPLPVHQQILLQQPQQ</sequence>
<evidence type="ECO:0000313" key="1">
    <source>
        <dbReference type="EMBL" id="PVH34274.1"/>
    </source>
</evidence>